<dbReference type="EC" id="3.2.1.147" evidence="4"/>
<dbReference type="GO" id="GO:0005773">
    <property type="term" value="C:vacuole"/>
    <property type="evidence" value="ECO:0007669"/>
    <property type="project" value="UniProtKB-SubCell"/>
</dbReference>
<evidence type="ECO:0000256" key="1">
    <source>
        <dbReference type="ARBA" id="ARBA00003014"/>
    </source>
</evidence>
<evidence type="ECO:0000256" key="3">
    <source>
        <dbReference type="ARBA" id="ARBA00010838"/>
    </source>
</evidence>
<proteinExistence type="inferred from homology"/>
<evidence type="ECO:0000256" key="5">
    <source>
        <dbReference type="ARBA" id="ARBA00022554"/>
    </source>
</evidence>
<keyword evidence="11" id="KW-1185">Reference proteome</keyword>
<dbReference type="InterPro" id="IPR017853">
    <property type="entry name" value="GH"/>
</dbReference>
<dbReference type="InterPro" id="IPR001360">
    <property type="entry name" value="Glyco_hydro_1"/>
</dbReference>
<evidence type="ECO:0000256" key="9">
    <source>
        <dbReference type="RuleBase" id="RU003690"/>
    </source>
</evidence>
<comment type="subcellular location">
    <subcellularLocation>
        <location evidence="2">Vacuole</location>
    </subcellularLocation>
</comment>
<comment type="similarity">
    <text evidence="3 9">Belongs to the glycosyl hydrolase 1 family.</text>
</comment>
<evidence type="ECO:0000313" key="11">
    <source>
        <dbReference type="Proteomes" id="UP001642260"/>
    </source>
</evidence>
<evidence type="ECO:0000256" key="8">
    <source>
        <dbReference type="ARBA" id="ARBA00034026"/>
    </source>
</evidence>
<gene>
    <name evidence="10" type="ORF">ERUC_LOCUS19012</name>
</gene>
<evidence type="ECO:0000256" key="2">
    <source>
        <dbReference type="ARBA" id="ARBA00004116"/>
    </source>
</evidence>
<dbReference type="PANTHER" id="PTHR10353">
    <property type="entry name" value="GLYCOSYL HYDROLASE"/>
    <property type="match status" value="1"/>
</dbReference>
<comment type="caution">
    <text evidence="10">The sequence shown here is derived from an EMBL/GenBank/DDBJ whole genome shotgun (WGS) entry which is preliminary data.</text>
</comment>
<dbReference type="EMBL" id="CAKOAT010179711">
    <property type="protein sequence ID" value="CAH8353257.1"/>
    <property type="molecule type" value="Genomic_DNA"/>
</dbReference>
<evidence type="ECO:0000313" key="10">
    <source>
        <dbReference type="EMBL" id="CAH8353257.1"/>
    </source>
</evidence>
<comment type="function">
    <text evidence="1">Degradation of glucosinolates (glucose residue linked by a thioglucoside bound to an amino acid derivative) to glucose, sulfate and any of the products: thiocyanates, isothiocyanates, nitriles, epithionitriles or oxazolidine-2-thiones.</text>
</comment>
<reference evidence="10 11" key="1">
    <citation type="submission" date="2022-03" db="EMBL/GenBank/DDBJ databases">
        <authorList>
            <person name="Macdonald S."/>
            <person name="Ahmed S."/>
            <person name="Newling K."/>
        </authorList>
    </citation>
    <scope>NUCLEOTIDE SEQUENCE [LARGE SCALE GENOMIC DNA]</scope>
</reference>
<organism evidence="10 11">
    <name type="scientific">Eruca vesicaria subsp. sativa</name>
    <name type="common">Garden rocket</name>
    <name type="synonym">Eruca sativa</name>
    <dbReference type="NCBI Taxonomy" id="29727"/>
    <lineage>
        <taxon>Eukaryota</taxon>
        <taxon>Viridiplantae</taxon>
        <taxon>Streptophyta</taxon>
        <taxon>Embryophyta</taxon>
        <taxon>Tracheophyta</taxon>
        <taxon>Spermatophyta</taxon>
        <taxon>Magnoliopsida</taxon>
        <taxon>eudicotyledons</taxon>
        <taxon>Gunneridae</taxon>
        <taxon>Pentapetalae</taxon>
        <taxon>rosids</taxon>
        <taxon>malvids</taxon>
        <taxon>Brassicales</taxon>
        <taxon>Brassicaceae</taxon>
        <taxon>Brassiceae</taxon>
        <taxon>Eruca</taxon>
    </lineage>
</organism>
<dbReference type="PANTHER" id="PTHR10353:SF254">
    <property type="entry name" value="THIOGLUCOSIDASE"/>
    <property type="match status" value="1"/>
</dbReference>
<evidence type="ECO:0000256" key="4">
    <source>
        <dbReference type="ARBA" id="ARBA00012250"/>
    </source>
</evidence>
<name>A0ABC8K8Z5_ERUVS</name>
<dbReference type="Gene3D" id="3.20.20.80">
    <property type="entry name" value="Glycosidases"/>
    <property type="match status" value="1"/>
</dbReference>
<keyword evidence="5" id="KW-0926">Vacuole</keyword>
<accession>A0ABC8K8Z5</accession>
<evidence type="ECO:0000256" key="6">
    <source>
        <dbReference type="ARBA" id="ARBA00032643"/>
    </source>
</evidence>
<comment type="catalytic activity">
    <reaction evidence="8">
        <text>a thioglucoside + H2O = a sugar + a thiol.</text>
        <dbReference type="EC" id="3.2.1.147"/>
    </reaction>
</comment>
<sequence>MLAWGGYDLGVFPPMHCSPPFGIGNCSRGNSSTEPYIALHNMLLAHASTARLYKQTYKV</sequence>
<evidence type="ECO:0000256" key="7">
    <source>
        <dbReference type="ARBA" id="ARBA00032797"/>
    </source>
</evidence>
<dbReference type="GO" id="GO:0019137">
    <property type="term" value="F:thioglucosidase activity"/>
    <property type="evidence" value="ECO:0007669"/>
    <property type="project" value="UniProtKB-EC"/>
</dbReference>
<dbReference type="AlphaFoldDB" id="A0ABC8K8Z5"/>
<dbReference type="Proteomes" id="UP001642260">
    <property type="component" value="Unassembled WGS sequence"/>
</dbReference>
<protein>
    <recommendedName>
        <fullName evidence="4">thioglucosidase</fullName>
        <ecNumber evidence="4">3.2.1.147</ecNumber>
    </recommendedName>
    <alternativeName>
        <fullName evidence="6">Sinigrinase</fullName>
    </alternativeName>
    <alternativeName>
        <fullName evidence="7">Thioglucosidase</fullName>
    </alternativeName>
</protein>
<dbReference type="SUPFAM" id="SSF51445">
    <property type="entry name" value="(Trans)glycosidases"/>
    <property type="match status" value="1"/>
</dbReference>